<dbReference type="OrthoDB" id="2472181at2"/>
<dbReference type="Gene3D" id="3.30.300.30">
    <property type="match status" value="3"/>
</dbReference>
<dbReference type="Gene3D" id="3.40.50.980">
    <property type="match status" value="6"/>
</dbReference>
<dbReference type="GO" id="GO:0044550">
    <property type="term" value="P:secondary metabolite biosynthetic process"/>
    <property type="evidence" value="ECO:0007669"/>
    <property type="project" value="TreeGrafter"/>
</dbReference>
<dbReference type="InterPro" id="IPR020806">
    <property type="entry name" value="PKS_PP-bd"/>
</dbReference>
<dbReference type="InterPro" id="IPR010071">
    <property type="entry name" value="AA_adenyl_dom"/>
</dbReference>
<dbReference type="GO" id="GO:0008610">
    <property type="term" value="P:lipid biosynthetic process"/>
    <property type="evidence" value="ECO:0007669"/>
    <property type="project" value="UniProtKB-ARBA"/>
</dbReference>
<dbReference type="Pfam" id="PF00550">
    <property type="entry name" value="PP-binding"/>
    <property type="match status" value="3"/>
</dbReference>
<dbReference type="GO" id="GO:0005829">
    <property type="term" value="C:cytosol"/>
    <property type="evidence" value="ECO:0007669"/>
    <property type="project" value="TreeGrafter"/>
</dbReference>
<dbReference type="Pfam" id="PF13193">
    <property type="entry name" value="AMP-binding_C"/>
    <property type="match status" value="3"/>
</dbReference>
<dbReference type="SMART" id="SM00823">
    <property type="entry name" value="PKS_PP"/>
    <property type="match status" value="3"/>
</dbReference>
<evidence type="ECO:0000256" key="5">
    <source>
        <dbReference type="ARBA" id="ARBA00022737"/>
    </source>
</evidence>
<name>A0A7K0CCW4_9ACTN</name>
<feature type="domain" description="Carrier" evidence="7">
    <location>
        <begin position="2003"/>
        <end position="2078"/>
    </location>
</feature>
<dbReference type="CDD" id="cd12117">
    <property type="entry name" value="A_NRPS_Srf_like"/>
    <property type="match status" value="1"/>
</dbReference>
<dbReference type="PANTHER" id="PTHR45527:SF1">
    <property type="entry name" value="FATTY ACID SYNTHASE"/>
    <property type="match status" value="1"/>
</dbReference>
<evidence type="ECO:0000313" key="9">
    <source>
        <dbReference type="Proteomes" id="UP000466345"/>
    </source>
</evidence>
<dbReference type="Pfam" id="PF00501">
    <property type="entry name" value="AMP-binding"/>
    <property type="match status" value="3"/>
</dbReference>
<dbReference type="GO" id="GO:0017000">
    <property type="term" value="P:antibiotic biosynthetic process"/>
    <property type="evidence" value="ECO:0007669"/>
    <property type="project" value="UniProtKB-KW"/>
</dbReference>
<evidence type="ECO:0000256" key="1">
    <source>
        <dbReference type="ARBA" id="ARBA00001957"/>
    </source>
</evidence>
<dbReference type="FunFam" id="3.40.50.980:FF:000001">
    <property type="entry name" value="Non-ribosomal peptide synthetase"/>
    <property type="match status" value="1"/>
</dbReference>
<dbReference type="Pfam" id="PF00668">
    <property type="entry name" value="Condensation"/>
    <property type="match status" value="4"/>
</dbReference>
<evidence type="ECO:0000256" key="6">
    <source>
        <dbReference type="ARBA" id="ARBA00023194"/>
    </source>
</evidence>
<keyword evidence="3" id="KW-0596">Phosphopantetheine</keyword>
<protein>
    <submittedName>
        <fullName evidence="8">Tyrocidine synthase 3</fullName>
    </submittedName>
</protein>
<dbReference type="InterPro" id="IPR000873">
    <property type="entry name" value="AMP-dep_synth/lig_dom"/>
</dbReference>
<dbReference type="Proteomes" id="UP000466345">
    <property type="component" value="Unassembled WGS sequence"/>
</dbReference>
<comment type="similarity">
    <text evidence="2">Belongs to the ATP-dependent AMP-binding enzyme family.</text>
</comment>
<dbReference type="FunFam" id="2.30.38.10:FF:000001">
    <property type="entry name" value="Non-ribosomal peptide synthetase PvdI"/>
    <property type="match status" value="1"/>
</dbReference>
<evidence type="ECO:0000256" key="2">
    <source>
        <dbReference type="ARBA" id="ARBA00006432"/>
    </source>
</evidence>
<dbReference type="PANTHER" id="PTHR45527">
    <property type="entry name" value="NONRIBOSOMAL PEPTIDE SYNTHETASE"/>
    <property type="match status" value="1"/>
</dbReference>
<dbReference type="GO" id="GO:0072330">
    <property type="term" value="P:monocarboxylic acid biosynthetic process"/>
    <property type="evidence" value="ECO:0007669"/>
    <property type="project" value="UniProtKB-ARBA"/>
</dbReference>
<dbReference type="GO" id="GO:0003824">
    <property type="term" value="F:catalytic activity"/>
    <property type="evidence" value="ECO:0007669"/>
    <property type="project" value="InterPro"/>
</dbReference>
<dbReference type="PROSITE" id="PS00012">
    <property type="entry name" value="PHOSPHOPANTETHEINE"/>
    <property type="match status" value="3"/>
</dbReference>
<keyword evidence="9" id="KW-1185">Reference proteome</keyword>
<dbReference type="InterPro" id="IPR025110">
    <property type="entry name" value="AMP-bd_C"/>
</dbReference>
<keyword evidence="4" id="KW-0597">Phosphoprotein</keyword>
<reference evidence="8 9" key="1">
    <citation type="submission" date="2019-10" db="EMBL/GenBank/DDBJ databases">
        <title>Streptomyces smaragdinus sp. nov. and Streptomyces fabii sp. nov., isolated from the gut of fungus growing-termite Macrotermes natalensis.</title>
        <authorList>
            <person name="Schwitalla J."/>
            <person name="Benndorf R."/>
            <person name="Martin K."/>
            <person name="De Beer W."/>
            <person name="Kaster A.-K."/>
            <person name="Vollmers J."/>
            <person name="Poulsen M."/>
            <person name="Beemelmanns C."/>
        </authorList>
    </citation>
    <scope>NUCLEOTIDE SEQUENCE [LARGE SCALE GENOMIC DNA]</scope>
    <source>
        <strain evidence="8 9">RB5</strain>
    </source>
</reference>
<dbReference type="SUPFAM" id="SSF47336">
    <property type="entry name" value="ACP-like"/>
    <property type="match status" value="3"/>
</dbReference>
<feature type="domain" description="Carrier" evidence="7">
    <location>
        <begin position="968"/>
        <end position="1043"/>
    </location>
</feature>
<dbReference type="InterPro" id="IPR020845">
    <property type="entry name" value="AMP-binding_CS"/>
</dbReference>
<accession>A0A7K0CCW4</accession>
<gene>
    <name evidence="8" type="primary">tycC_2</name>
    <name evidence="8" type="ORF">SRB5_14140</name>
</gene>
<keyword evidence="5" id="KW-0677">Repeat</keyword>
<dbReference type="FunFam" id="1.10.1200.10:FF:000005">
    <property type="entry name" value="Nonribosomal peptide synthetase 1"/>
    <property type="match status" value="1"/>
</dbReference>
<dbReference type="NCBIfam" id="TIGR01733">
    <property type="entry name" value="AA-adenyl-dom"/>
    <property type="match status" value="3"/>
</dbReference>
<dbReference type="InterPro" id="IPR009081">
    <property type="entry name" value="PP-bd_ACP"/>
</dbReference>
<dbReference type="Gene3D" id="2.30.38.10">
    <property type="entry name" value="Luciferase, Domain 3"/>
    <property type="match status" value="3"/>
</dbReference>
<dbReference type="InterPro" id="IPR006162">
    <property type="entry name" value="Ppantetheine_attach_site"/>
</dbReference>
<comment type="caution">
    <text evidence="8">The sequence shown here is derived from an EMBL/GenBank/DDBJ whole genome shotgun (WGS) entry which is preliminary data.</text>
</comment>
<dbReference type="NCBIfam" id="TIGR01720">
    <property type="entry name" value="NRPS-para261"/>
    <property type="match status" value="1"/>
</dbReference>
<organism evidence="8 9">
    <name type="scientific">Streptomyces smaragdinus</name>
    <dbReference type="NCBI Taxonomy" id="2585196"/>
    <lineage>
        <taxon>Bacteria</taxon>
        <taxon>Bacillati</taxon>
        <taxon>Actinomycetota</taxon>
        <taxon>Actinomycetes</taxon>
        <taxon>Kitasatosporales</taxon>
        <taxon>Streptomycetaceae</taxon>
        <taxon>Streptomyces</taxon>
    </lineage>
</organism>
<proteinExistence type="inferred from homology"/>
<dbReference type="CDD" id="cd19540">
    <property type="entry name" value="LCL_NRPS-like"/>
    <property type="match status" value="2"/>
</dbReference>
<dbReference type="PROSITE" id="PS50075">
    <property type="entry name" value="CARRIER"/>
    <property type="match status" value="3"/>
</dbReference>
<dbReference type="SUPFAM" id="SSF56801">
    <property type="entry name" value="Acetyl-CoA synthetase-like"/>
    <property type="match status" value="3"/>
</dbReference>
<dbReference type="NCBIfam" id="NF003417">
    <property type="entry name" value="PRK04813.1"/>
    <property type="match status" value="3"/>
</dbReference>
<keyword evidence="6" id="KW-0045">Antibiotic biosynthesis</keyword>
<sequence length="3619" mass="386873">MSSSMGERRPLTVAQQGVWYAQQLNQDNMFMVSEYLEIHGPVDVPLFERALLLTLDEVETARVRFTEDDEGLWQTLVPPRLDVRHVDLSDRPDGRETAVRMIHDQLNDPVDMENGPHFNDLLIKLADDRWLWCQRNHHIIGDGAGGRIYSERLAEVYTALVEGTEYTPGTFASLDEFIAQETDYRASPRFAKDQEYWRGRMADRPEPVGLTSAAAPASATFNRAATALPPHLVDRLKEVSRDARATWPIAVIAAVGAYLHRVTGARTIPIGFPLAARTTPVLRATPGLVSNIPPLTLDITPGTTFAELLRQCALEARTVMRHQRYRQEDILRDLKAAGGADRLYGVVTNVMPFDYSATFAGHAVTAHNVSVGVIEDIEISFLDRNDGQDLQLNFDGNDALYTEADLAAHRDRFLRLLDHLLAAPGDPLGRTGLLAGAEAHALLTARNDTTRTDDGGLRHITARVRDHARTRPAAVAVTDDRGDTDYATLAAAADEVSRRLRAAGVRRGDVVGLLTAPGAGFVASVLGVLGLGAAYLPLDAEAPAARAAALLGRCSAAVLVAPAALTELAGRVAAEAGASVVVAPDPAEVTARTLGDLPELGADDLAYVLFTSGSTGLPKGAMVHHGGMNNHLLAKVEDCALTAADSVVQNAPLTFDISVWQMLAPLVAGGRVRVVGRDTAADPWALFTTAADERITVLEVVPSLLRAALDGWTGDRPPALPDLRLLMVTGEALPPDVGARWLAAYPDIPLINAFGPTECSDDVTHAVLATPGDLDGPAVPIGTAVRNTRLYVLDDSLHPVPDGHPGELYVAGTGVGRGYLADPGRTCAAFVADPYATEPGARMYRTGDYVRYDSRGRLVFLERRDHQVKIRGHRIELGEVEAALAADPSVTQAAVVVREDRPGDKQLVGYAVTDEEPGALRARLATLLPGYMVPSAVVVLDALPLTPNGKLDRKALPAPEAGADEGRAPRTMREEILGGLFADVLGVASVGTDDSFFDLGGHSLLATRLVSRIRRAFGSELSVREVFEHPTVAGLAACLDGAVAGRPELRVRERPGVVPLSFAQQRLWFLDGLDRDGGMYNIPAAIRLEGPVDVARLRAALNAVVARHEALRTLFPEVDGQPVQVILPEVEVPFSVREIGEASLDGALSEAARYRFDLAAEVPVRAELFRTGADAWVLVVVLHHIAGDGWSLAPFMQGLEAAYLGEELAGLPVQYVDYALWQREVLGSEDDPASVISGQLAYWREQLAGVPEVLELPADRARPAVATYRGDRVAWALDASVHAGVVALARQAGVSVFMVLQAAVASLFSRLGAGEDIPLGTGVAGRTDVALDEVVGFFVNTLVLRTDVSGDPSFTELLERVRETDLSAFAHQDVPFDRLVEVLNPERSLARHPLFQVMLLLQNNQPAELNLPGVTPSLVKIPGAPAKFDMTFDLEEAFDDAGRPAGVVGDIEFAWDLFDRETVVELGARLAQVLAQVTADAGLRVSELDVLADGEAGLLETWGLGDVVSEPGMVDRFEARVAAAPSAVAVVSGDEQVTYGELKERADRLAGVLAGCGVGPDRLVGVALSRSIDLVVALWAVVKSGGVYVPVDPDLPAERIALVLGDAAPTCVVTTGDLVDRLPSDGLRLVLTDDLPETTPVSCVEASGDCLAYVLYTSGSTGRPKGVGVTRGGLENVLADMGARFSVDESDVFLAVTTFGFDISNVEIFVPLLAGGRLVLATRDVVLDPVQLGDLAVACGATFLQATPTYWETLVQQVPEALSGLRGLLGGEAVSAWLADRLREITHGVTNGYGPTETSVYSVVGAMDGPEGVVPGIGRPVAGTDVFVLDSELCRVPVGVPGELYIAGAGVGRGYVGRAVLTGERYVANPYGDSGSRMYRTGDVVRWRRDATLEYLGRADDQVKIRGFRIEPGEVEVVLAECPGVAKAAVVVREDRPGDKQLVAYIVGDADHSTLKGAVASRLPAYMVPSAFVALDELPLTASGKLNRRALPAPEYESAAFRAPRTPAEEVLCGIFTELLGAERVGVDDSFFDLGGHSLLATRLISRIRSAMSVEVGVRDIFESPTVAGLAARLDRSAAVRTALGVRERPDVVPLSFAQQRLWFLDRLDRDGGMYNIPAAVRLQGPVHTERLRAALNSVVARHEALRTLFPEMDGTPVQVILPGADVPFAVHDTTERDLAGELTAAAGYRFDLSAEIPVRAELFRMGPQVYVLLVVLHHIAGDGWSLAPFMRDLEAAYLGQEIPELPVQYADYALWQREVLGSEDDPSSVIAGQLAYWKEQLAGSPDALELPTDRPRPAAASYRGGRVDWSLDADTCAGLVALARTSGASVFMVLQAAVAALFSRLGAGEDIPLGTGVAGRTDVALDEVVGFFVNTLVLRTDVSGDPTFAELLDRVRETDLSAFAHQDVPFDRLVEVLNPERSLARHPLFQVMMVLQNTPEPDLNLPGVTPSIEQVLDPPAKFDLFFDLREVADGGVQGVVEFARDLFDRETVEALCARLSLVLGQVTADPRRRTSELDVLLPAETVAAEAGARVAPELSLTEFFAQQVLETPAAVALVGPDGTELTYTELYDRVGRWAAVLRRNGVRGGSRVALLMDRSPDLVVAELAVVRAGGAYVPLHDAHPAERLAWIVRDSESVLLLTDRTEVPGELAGAAPTLTVTDLTAAPDTPLPEEEWRAGATGLPAYVMYTSGTTGVPKGVVVTHGNVADLALDPCFDGGGHDRVLMHASHAFDASTYELWVPLLRGGTVVVAPTGLLGPDELRTAVERHGVTGLFMTTTLFNAVAAERVDAFEGLREVWAGGEKVSAEAFGRVRAAWPGIGLVNGYGPTETTTFATCRPVADDWTPADGVPIGRPLRGMRAYVLDARLRPVPVGVPGELYLAGHGVAQGYGRRPGLTAERFVACPYGAAGERMYRTGDIVRWTRDGDVDYVGRADDQVKLRGFRIELDEIVAELSRYEGVSRAVVVVREDRPGDRQLVAYVVGDTDGLPEHASARLPAYMVPSAFVPLTELPMTPNGKLDRRALPAPDPRISTAEERTAVMPRTKREAVLCEVFAGVLGLDRVGVDDGFFDLGGDSIASIQLVSRARKAGLVFTARDVFELRTVAELAAVAVEESVEAAGRDGVGALPATPVMEWLRAGGGSVDGFNMSYVVPVPAGLRKADLTAAVRAVVDHHDALRARLVATDDGWSLEVPEAGAPLEPVTRINVAGKTEAAVRKLVEREAVKARARLAPQDGVMIQLVWFDAGAEADGRLLVMIHHLVVDGVSWRILLPDLAAAWQAVSTKNPVELEPVGTSVRGWATALAQASGTERWTAQLPFWQDTLAGGSGPLGVKPLDPARDTIGTARSVTVVLAPEETEALLTTVPSVFRAGVNDVLISALAMAMEEWAPDYAADGMLLDLEGHGRHEDVLAAGHDLSRTVGWFTSMYPVRVSAGSIPWPEVRAAGPQIGGVLKQVKEQLRAVPDQGLGYGLLRWLNPATGRELAAHGTPLVGFNYLGRFAADDGDGQGEHWVSVDEGAGGIGEEDLPFGHALEINATTLDGPAGPSLHINLTWPRALLEEAEVTRLGELWRQALAAVTAHAQNPDAGGLTPSDLSLVPLSQNLIDLLEEEDAEYDDAY</sequence>
<feature type="domain" description="Carrier" evidence="7">
    <location>
        <begin position="3042"/>
        <end position="3116"/>
    </location>
</feature>
<dbReference type="Gene3D" id="1.10.1200.10">
    <property type="entry name" value="ACP-like"/>
    <property type="match status" value="3"/>
</dbReference>
<dbReference type="Gene3D" id="3.30.559.30">
    <property type="entry name" value="Nonribosomal peptide synthetase, condensation domain"/>
    <property type="match status" value="4"/>
</dbReference>
<evidence type="ECO:0000313" key="8">
    <source>
        <dbReference type="EMBL" id="MQY11299.1"/>
    </source>
</evidence>
<evidence type="ECO:0000256" key="3">
    <source>
        <dbReference type="ARBA" id="ARBA00022450"/>
    </source>
</evidence>
<dbReference type="Gene3D" id="3.30.559.10">
    <property type="entry name" value="Chloramphenicol acetyltransferase-like domain"/>
    <property type="match status" value="4"/>
</dbReference>
<dbReference type="RefSeq" id="WP_153450580.1">
    <property type="nucleotide sequence ID" value="NZ_WEGJ01000003.1"/>
</dbReference>
<dbReference type="InterPro" id="IPR045851">
    <property type="entry name" value="AMP-bd_C_sf"/>
</dbReference>
<evidence type="ECO:0000256" key="4">
    <source>
        <dbReference type="ARBA" id="ARBA00022553"/>
    </source>
</evidence>
<dbReference type="GO" id="GO:0031177">
    <property type="term" value="F:phosphopantetheine binding"/>
    <property type="evidence" value="ECO:0007669"/>
    <property type="project" value="InterPro"/>
</dbReference>
<dbReference type="InterPro" id="IPR001242">
    <property type="entry name" value="Condensation_dom"/>
</dbReference>
<dbReference type="FunFam" id="3.30.300.30:FF:000010">
    <property type="entry name" value="Enterobactin synthetase component F"/>
    <property type="match status" value="3"/>
</dbReference>
<dbReference type="EMBL" id="WEGJ01000003">
    <property type="protein sequence ID" value="MQY11299.1"/>
    <property type="molecule type" value="Genomic_DNA"/>
</dbReference>
<dbReference type="SUPFAM" id="SSF52777">
    <property type="entry name" value="CoA-dependent acyltransferases"/>
    <property type="match status" value="8"/>
</dbReference>
<comment type="cofactor">
    <cofactor evidence="1">
        <name>pantetheine 4'-phosphate</name>
        <dbReference type="ChEBI" id="CHEBI:47942"/>
    </cofactor>
</comment>
<evidence type="ECO:0000259" key="7">
    <source>
        <dbReference type="PROSITE" id="PS50075"/>
    </source>
</evidence>
<dbReference type="CDD" id="cd19534">
    <property type="entry name" value="E_NRPS"/>
    <property type="match status" value="1"/>
</dbReference>
<dbReference type="InterPro" id="IPR023213">
    <property type="entry name" value="CAT-like_dom_sf"/>
</dbReference>
<dbReference type="CDD" id="cd05930">
    <property type="entry name" value="A_NRPS"/>
    <property type="match status" value="2"/>
</dbReference>
<dbReference type="InterPro" id="IPR036736">
    <property type="entry name" value="ACP-like_sf"/>
</dbReference>
<dbReference type="InterPro" id="IPR010060">
    <property type="entry name" value="NRPS_synth"/>
</dbReference>
<dbReference type="FunFam" id="1.10.1200.10:FF:000016">
    <property type="entry name" value="Non-ribosomal peptide synthase"/>
    <property type="match status" value="2"/>
</dbReference>
<dbReference type="GO" id="GO:0043041">
    <property type="term" value="P:amino acid activation for nonribosomal peptide biosynthetic process"/>
    <property type="evidence" value="ECO:0007669"/>
    <property type="project" value="TreeGrafter"/>
</dbReference>
<dbReference type="PROSITE" id="PS00455">
    <property type="entry name" value="AMP_BINDING"/>
    <property type="match status" value="3"/>
</dbReference>